<organism evidence="1">
    <name type="scientific">marine sediment metagenome</name>
    <dbReference type="NCBI Taxonomy" id="412755"/>
    <lineage>
        <taxon>unclassified sequences</taxon>
        <taxon>metagenomes</taxon>
        <taxon>ecological metagenomes</taxon>
    </lineage>
</organism>
<feature type="non-terminal residue" evidence="1">
    <location>
        <position position="1"/>
    </location>
</feature>
<accession>A0A0F9I573</accession>
<name>A0A0F9I573_9ZZZZ</name>
<sequence length="68" mass="8170">SIMTPDFLLKFGEIKFAEENSLSISDFEHSFLKHFSGKERFPRGRYQFGEIKNSYIKDFSRSFKNYFE</sequence>
<comment type="caution">
    <text evidence="1">The sequence shown here is derived from an EMBL/GenBank/DDBJ whole genome shotgun (WGS) entry which is preliminary data.</text>
</comment>
<dbReference type="EMBL" id="LAZR01013283">
    <property type="protein sequence ID" value="KKM22682.1"/>
    <property type="molecule type" value="Genomic_DNA"/>
</dbReference>
<reference evidence="1" key="1">
    <citation type="journal article" date="2015" name="Nature">
        <title>Complex archaea that bridge the gap between prokaryotes and eukaryotes.</title>
        <authorList>
            <person name="Spang A."/>
            <person name="Saw J.H."/>
            <person name="Jorgensen S.L."/>
            <person name="Zaremba-Niedzwiedzka K."/>
            <person name="Martijn J."/>
            <person name="Lind A.E."/>
            <person name="van Eijk R."/>
            <person name="Schleper C."/>
            <person name="Guy L."/>
            <person name="Ettema T.J."/>
        </authorList>
    </citation>
    <scope>NUCLEOTIDE SEQUENCE</scope>
</reference>
<proteinExistence type="predicted"/>
<protein>
    <submittedName>
        <fullName evidence="1">Uncharacterized protein</fullName>
    </submittedName>
</protein>
<gene>
    <name evidence="1" type="ORF">LCGC14_1622770</name>
</gene>
<evidence type="ECO:0000313" key="1">
    <source>
        <dbReference type="EMBL" id="KKM22682.1"/>
    </source>
</evidence>
<dbReference type="AlphaFoldDB" id="A0A0F9I573"/>